<dbReference type="InterPro" id="IPR002129">
    <property type="entry name" value="PyrdxlP-dep_de-COase"/>
</dbReference>
<dbReference type="Proteomes" id="UP000287756">
    <property type="component" value="Chromosome"/>
</dbReference>
<comment type="cofactor">
    <cofactor evidence="1 6 7">
        <name>pyridoxal 5'-phosphate</name>
        <dbReference type="ChEBI" id="CHEBI:597326"/>
    </cofactor>
</comment>
<dbReference type="CDD" id="cd06450">
    <property type="entry name" value="DOPA_deC_like"/>
    <property type="match status" value="1"/>
</dbReference>
<dbReference type="Gene3D" id="1.20.1650.10">
    <property type="entry name" value="PLP-dependent transferases"/>
    <property type="match status" value="1"/>
</dbReference>
<dbReference type="InterPro" id="IPR015424">
    <property type="entry name" value="PyrdxlP-dep_Trfase"/>
</dbReference>
<dbReference type="KEGG" id="hli:HLI_20505"/>
<dbReference type="PANTHER" id="PTHR45677">
    <property type="entry name" value="GLUTAMATE DECARBOXYLASE-RELATED"/>
    <property type="match status" value="1"/>
</dbReference>
<comment type="similarity">
    <text evidence="2 7">Belongs to the group II decarboxylase family.</text>
</comment>
<evidence type="ECO:0000256" key="7">
    <source>
        <dbReference type="RuleBase" id="RU000382"/>
    </source>
</evidence>
<gene>
    <name evidence="8" type="ORF">HLI_20505</name>
</gene>
<dbReference type="InterPro" id="IPR021115">
    <property type="entry name" value="Pyridoxal-P_BS"/>
</dbReference>
<keyword evidence="4 6" id="KW-0663">Pyridoxal phosphate</keyword>
<keyword evidence="8" id="KW-0032">Aminotransferase</keyword>
<reference evidence="8 9" key="1">
    <citation type="submission" date="2018-01" db="EMBL/GenBank/DDBJ databases">
        <title>The whole genome sequencing and assembly of Halobacillus litoralis ERB031 strain.</title>
        <authorList>
            <person name="Lee S.-J."/>
            <person name="Park M.-K."/>
            <person name="Kim J.-Y."/>
            <person name="Lee Y.-J."/>
            <person name="Yi H."/>
            <person name="Bahn Y.-S."/>
            <person name="Kim J.F."/>
            <person name="Lee D.-W."/>
        </authorList>
    </citation>
    <scope>NUCLEOTIDE SEQUENCE [LARGE SCALE GENOMIC DNA]</scope>
    <source>
        <strain evidence="8 9">ERB 031</strain>
    </source>
</reference>
<feature type="modified residue" description="N6-(pyridoxal phosphate)lysine" evidence="6">
    <location>
        <position position="325"/>
    </location>
</feature>
<dbReference type="SUPFAM" id="SSF53383">
    <property type="entry name" value="PLP-dependent transferases"/>
    <property type="match status" value="1"/>
</dbReference>
<dbReference type="AlphaFoldDB" id="A0A410MI72"/>
<name>A0A410MI72_9BACI</name>
<keyword evidence="3" id="KW-0210">Decarboxylase</keyword>
<keyword evidence="5 7" id="KW-0456">Lyase</keyword>
<dbReference type="OrthoDB" id="9803665at2"/>
<dbReference type="GO" id="GO:0030170">
    <property type="term" value="F:pyridoxal phosphate binding"/>
    <property type="evidence" value="ECO:0007669"/>
    <property type="project" value="InterPro"/>
</dbReference>
<dbReference type="PANTHER" id="PTHR45677:SF8">
    <property type="entry name" value="CYSTEINE SULFINIC ACID DECARBOXYLASE"/>
    <property type="match status" value="1"/>
</dbReference>
<evidence type="ECO:0000256" key="4">
    <source>
        <dbReference type="ARBA" id="ARBA00022898"/>
    </source>
</evidence>
<organism evidence="8 9">
    <name type="scientific">Halobacillus litoralis</name>
    <dbReference type="NCBI Taxonomy" id="45668"/>
    <lineage>
        <taxon>Bacteria</taxon>
        <taxon>Bacillati</taxon>
        <taxon>Bacillota</taxon>
        <taxon>Bacilli</taxon>
        <taxon>Bacillales</taxon>
        <taxon>Bacillaceae</taxon>
        <taxon>Halobacillus</taxon>
    </lineage>
</organism>
<evidence type="ECO:0000256" key="6">
    <source>
        <dbReference type="PIRSR" id="PIRSR602129-50"/>
    </source>
</evidence>
<dbReference type="GO" id="GO:0008483">
    <property type="term" value="F:transaminase activity"/>
    <property type="evidence" value="ECO:0007669"/>
    <property type="project" value="UniProtKB-KW"/>
</dbReference>
<accession>A0A410MI72</accession>
<dbReference type="PROSITE" id="PS00392">
    <property type="entry name" value="DDC_GAD_HDC_YDC"/>
    <property type="match status" value="1"/>
</dbReference>
<keyword evidence="8" id="KW-0808">Transferase</keyword>
<dbReference type="GO" id="GO:0005737">
    <property type="term" value="C:cytoplasm"/>
    <property type="evidence" value="ECO:0007669"/>
    <property type="project" value="TreeGrafter"/>
</dbReference>
<evidence type="ECO:0000256" key="1">
    <source>
        <dbReference type="ARBA" id="ARBA00001933"/>
    </source>
</evidence>
<dbReference type="Gene3D" id="3.40.640.10">
    <property type="entry name" value="Type I PLP-dependent aspartate aminotransferase-like (Major domain)"/>
    <property type="match status" value="1"/>
</dbReference>
<evidence type="ECO:0000256" key="5">
    <source>
        <dbReference type="ARBA" id="ARBA00023239"/>
    </source>
</evidence>
<dbReference type="Pfam" id="PF00282">
    <property type="entry name" value="Pyridoxal_deC"/>
    <property type="match status" value="1"/>
</dbReference>
<dbReference type="RefSeq" id="WP_128526691.1">
    <property type="nucleotide sequence ID" value="NZ_CP026118.1"/>
</dbReference>
<dbReference type="InterPro" id="IPR015421">
    <property type="entry name" value="PyrdxlP-dep_Trfase_major"/>
</dbReference>
<protein>
    <submittedName>
        <fullName evidence="8">Aspartate aminotransferase family protein</fullName>
    </submittedName>
</protein>
<evidence type="ECO:0000313" key="9">
    <source>
        <dbReference type="Proteomes" id="UP000287756"/>
    </source>
</evidence>
<evidence type="ECO:0000256" key="3">
    <source>
        <dbReference type="ARBA" id="ARBA00022793"/>
    </source>
</evidence>
<proteinExistence type="inferred from homology"/>
<evidence type="ECO:0000256" key="2">
    <source>
        <dbReference type="ARBA" id="ARBA00009533"/>
    </source>
</evidence>
<dbReference type="GO" id="GO:0019752">
    <property type="term" value="P:carboxylic acid metabolic process"/>
    <property type="evidence" value="ECO:0007669"/>
    <property type="project" value="InterPro"/>
</dbReference>
<dbReference type="GO" id="GO:0004058">
    <property type="term" value="F:aromatic-L-amino-acid decarboxylase activity"/>
    <property type="evidence" value="ECO:0007669"/>
    <property type="project" value="UniProtKB-ARBA"/>
</dbReference>
<dbReference type="Gene3D" id="3.90.1150.10">
    <property type="entry name" value="Aspartate Aminotransferase, domain 1"/>
    <property type="match status" value="1"/>
</dbReference>
<evidence type="ECO:0000313" key="8">
    <source>
        <dbReference type="EMBL" id="QAS54429.1"/>
    </source>
</evidence>
<dbReference type="EMBL" id="CP026118">
    <property type="protein sequence ID" value="QAS54429.1"/>
    <property type="molecule type" value="Genomic_DNA"/>
</dbReference>
<dbReference type="InterPro" id="IPR015422">
    <property type="entry name" value="PyrdxlP-dep_Trfase_small"/>
</dbReference>
<sequence length="508" mass="56989">MISSIQKNSIGIEASKFDAFFLHQGKEGLEAFREQIDLVTEKLEKVFREADGPYTGQPPMELKQSLEEKLKIWNNPRPLNDVLEEWEPTILKNSLQVSHTKSIAHLHCPPILPGIAAELIIAALNQSMDSWDQSPAATYVEAELIRQLSRLVGLPASSDGVFTSGGTQSNYMGLLLARDAFCAKQWNHDVQAYGLPGEMKRTKVLCSEEAHFSVKKSISQLGLGEEAVIPIPSDENHRMNLQHVKETFTQLEQDGALPFAVVATCGTTDYGSIDPMEDLAELCQERNLWLHIDAAYGGGLVFSHQYKRKIAGLHQADSITLDFHKLGFQPISCGLFLLKDRQHYRLLSHHADYLNPEEDEEEGILNLVNKSVQTTRRFDALKMLLTLNTVGTDLLGKMVDQTMELAEYAASVLEEKSAFAVENRKPELTTVVFQYRPLRSENVSDWNRKIQQILFQEGKAAIAKTSVNGETYLKFTILNPRTSKEDIDKVIQEIEKAGTEMLNGGYQK</sequence>